<proteinExistence type="predicted"/>
<comment type="caution">
    <text evidence="2">The sequence shown here is derived from an EMBL/GenBank/DDBJ whole genome shotgun (WGS) entry which is preliminary data.</text>
</comment>
<gene>
    <name evidence="2" type="ORF">SAMN06265222_12712</name>
</gene>
<evidence type="ECO:0008006" key="4">
    <source>
        <dbReference type="Google" id="ProtNLM"/>
    </source>
</evidence>
<evidence type="ECO:0000313" key="2">
    <source>
        <dbReference type="EMBL" id="SMP78684.1"/>
    </source>
</evidence>
<feature type="region of interest" description="Disordered" evidence="1">
    <location>
        <begin position="53"/>
        <end position="114"/>
    </location>
</feature>
<protein>
    <recommendedName>
        <fullName evidence="4">Membrane-associated protein</fullName>
    </recommendedName>
</protein>
<dbReference type="Proteomes" id="UP001158067">
    <property type="component" value="Unassembled WGS sequence"/>
</dbReference>
<accession>A0ABY1QTG3</accession>
<reference evidence="2 3" key="1">
    <citation type="submission" date="2017-05" db="EMBL/GenBank/DDBJ databases">
        <authorList>
            <person name="Varghese N."/>
            <person name="Submissions S."/>
        </authorList>
    </citation>
    <scope>NUCLEOTIDE SEQUENCE [LARGE SCALE GENOMIC DNA]</scope>
    <source>
        <strain evidence="2 3">DSM 25457</strain>
    </source>
</reference>
<feature type="compositionally biased region" description="Polar residues" evidence="1">
    <location>
        <begin position="92"/>
        <end position="114"/>
    </location>
</feature>
<evidence type="ECO:0000256" key="1">
    <source>
        <dbReference type="SAM" id="MobiDB-lite"/>
    </source>
</evidence>
<evidence type="ECO:0000313" key="3">
    <source>
        <dbReference type="Proteomes" id="UP001158067"/>
    </source>
</evidence>
<keyword evidence="3" id="KW-1185">Reference proteome</keyword>
<name>A0ABY1QTG3_9BACT</name>
<dbReference type="RefSeq" id="WP_283435538.1">
    <property type="nucleotide sequence ID" value="NZ_FXUG01000027.1"/>
</dbReference>
<dbReference type="EMBL" id="FXUG01000027">
    <property type="protein sequence ID" value="SMP78684.1"/>
    <property type="molecule type" value="Genomic_DNA"/>
</dbReference>
<sequence>MKYRHLYRSSVLLILAAAAISVLGLRGVMSHSHGVMSHSQSDGGDKHIRTRWEASSTSSLHHHEHFHHHEHAHQHPHQHTHDHVHPHPPSGPSIQDSPHDQITQSVSSNTATEIASTRPHSHYVFFGFEFVVFESGNRGVISNEAANAFDLRSWLVRVFHVRSPLPPESLAFEPTPVSILCVRTLGINGGRVNDPPSTPPPEFAVA</sequence>
<feature type="compositionally biased region" description="Basic residues" evidence="1">
    <location>
        <begin position="60"/>
        <end position="78"/>
    </location>
</feature>
<organism evidence="2 3">
    <name type="scientific">Neorhodopirellula lusitana</name>
    <dbReference type="NCBI Taxonomy" id="445327"/>
    <lineage>
        <taxon>Bacteria</taxon>
        <taxon>Pseudomonadati</taxon>
        <taxon>Planctomycetota</taxon>
        <taxon>Planctomycetia</taxon>
        <taxon>Pirellulales</taxon>
        <taxon>Pirellulaceae</taxon>
        <taxon>Neorhodopirellula</taxon>
    </lineage>
</organism>